<dbReference type="InterPro" id="IPR052757">
    <property type="entry name" value="Ribosomal_protein_S1"/>
</dbReference>
<dbReference type="CDD" id="cd04465">
    <property type="entry name" value="S1_RPS1_repeat_ec2_hs2"/>
    <property type="match status" value="1"/>
</dbReference>
<evidence type="ECO:0000256" key="1">
    <source>
        <dbReference type="ARBA" id="ARBA00025604"/>
    </source>
</evidence>
<proteinExistence type="predicted"/>
<dbReference type="GO" id="GO:0003676">
    <property type="term" value="F:nucleic acid binding"/>
    <property type="evidence" value="ECO:0007669"/>
    <property type="project" value="InterPro"/>
</dbReference>
<feature type="domain" description="S1 motif" evidence="3">
    <location>
        <begin position="101"/>
        <end position="179"/>
    </location>
</feature>
<feature type="domain" description="S1 motif" evidence="3">
    <location>
        <begin position="16"/>
        <end position="83"/>
    </location>
</feature>
<evidence type="ECO:0000256" key="2">
    <source>
        <dbReference type="SAM" id="MobiDB-lite"/>
    </source>
</evidence>
<dbReference type="Gene3D" id="2.40.50.140">
    <property type="entry name" value="Nucleic acid-binding proteins"/>
    <property type="match status" value="4"/>
</dbReference>
<gene>
    <name evidence="4" type="ORF">A3I92_02000</name>
</gene>
<reference evidence="4 5" key="1">
    <citation type="journal article" date="2016" name="Nat. Commun.">
        <title>Thousands of microbial genomes shed light on interconnected biogeochemical processes in an aquifer system.</title>
        <authorList>
            <person name="Anantharaman K."/>
            <person name="Brown C.T."/>
            <person name="Hug L.A."/>
            <person name="Sharon I."/>
            <person name="Castelle C.J."/>
            <person name="Probst A.J."/>
            <person name="Thomas B.C."/>
            <person name="Singh A."/>
            <person name="Wilkins M.J."/>
            <person name="Karaoz U."/>
            <person name="Brodie E.L."/>
            <person name="Williams K.H."/>
            <person name="Hubbard S.S."/>
            <person name="Banfield J.F."/>
        </authorList>
    </citation>
    <scope>NUCLEOTIDE SEQUENCE [LARGE SCALE GENOMIC DNA]</scope>
</reference>
<dbReference type="SUPFAM" id="SSF50249">
    <property type="entry name" value="Nucleic acid-binding proteins"/>
    <property type="match status" value="4"/>
</dbReference>
<dbReference type="PROSITE" id="PS50126">
    <property type="entry name" value="S1"/>
    <property type="match status" value="4"/>
</dbReference>
<sequence length="358" mass="39362">MKEILAQYETSLPKQGDVLAGEVISVSKKGVLVDLGLLGTGIIYPSEFYDNPTLQKSLKKGDGISVILLELENDEGYRDLSLKQAQMTTAWEEIREKREKGETLSTPILNINKGGLIVEINGIQGFLPLSQLGPEHYPKIEGGDTAKIVQALQKFRGQNFDVKILDFSEAEGKLIVSERAIMADKLREEIAKYKIGEVIEGTITEITDFGAFVKITENAEGLIHISEIDWKIIDNPRNHLATGQNISAKIINIENGRISLSLKALKTDPWENIEEKFKVGQTVEGELVKITNYGLLVKLTEEIMGLIPSSELSNRKSPPSALSGGGEGKPQMGEKISVAIVSIDPKEHKMLLTIQSSQ</sequence>
<dbReference type="AlphaFoldDB" id="A0A1F8H1S4"/>
<protein>
    <recommendedName>
        <fullName evidence="3">S1 motif domain-containing protein</fullName>
    </recommendedName>
</protein>
<name>A0A1F8H1S4_9BACT</name>
<comment type="caution">
    <text evidence="4">The sequence shown here is derived from an EMBL/GenBank/DDBJ whole genome shotgun (WGS) entry which is preliminary data.</text>
</comment>
<feature type="domain" description="S1 motif" evidence="3">
    <location>
        <begin position="196"/>
        <end position="263"/>
    </location>
</feature>
<dbReference type="PANTHER" id="PTHR47559:SF1">
    <property type="entry name" value="OS03G0844900 PROTEIN"/>
    <property type="match status" value="1"/>
</dbReference>
<dbReference type="PRINTS" id="PR00681">
    <property type="entry name" value="RIBOSOMALS1"/>
</dbReference>
<dbReference type="EMBL" id="MGKS01000031">
    <property type="protein sequence ID" value="OGN31604.1"/>
    <property type="molecule type" value="Genomic_DNA"/>
</dbReference>
<feature type="region of interest" description="Disordered" evidence="2">
    <location>
        <begin position="310"/>
        <end position="333"/>
    </location>
</feature>
<comment type="function">
    <text evidence="1">Binds mRNA; thus facilitating recognition of the initiation point. It is needed to translate mRNA with a short Shine-Dalgarno (SD) purine-rich sequence.</text>
</comment>
<dbReference type="Pfam" id="PF00575">
    <property type="entry name" value="S1"/>
    <property type="match status" value="4"/>
</dbReference>
<evidence type="ECO:0000313" key="4">
    <source>
        <dbReference type="EMBL" id="OGN31604.1"/>
    </source>
</evidence>
<dbReference type="InterPro" id="IPR035104">
    <property type="entry name" value="Ribosomal_protein_S1-like"/>
</dbReference>
<dbReference type="PANTHER" id="PTHR47559">
    <property type="entry name" value="OS03G0844900 PROTEIN"/>
    <property type="match status" value="1"/>
</dbReference>
<accession>A0A1F8H1S4</accession>
<dbReference type="FunFam" id="2.40.50.140:FF:000103">
    <property type="entry name" value="protein RRP5 homolog"/>
    <property type="match status" value="1"/>
</dbReference>
<evidence type="ECO:0000313" key="5">
    <source>
        <dbReference type="Proteomes" id="UP000177676"/>
    </source>
</evidence>
<evidence type="ECO:0000259" key="3">
    <source>
        <dbReference type="PROSITE" id="PS50126"/>
    </source>
</evidence>
<dbReference type="SMART" id="SM00316">
    <property type="entry name" value="S1"/>
    <property type="match status" value="4"/>
</dbReference>
<organism evidence="4 5">
    <name type="scientific">Candidatus Yanofskybacteria bacterium RIFCSPLOWO2_02_FULL_43_10b</name>
    <dbReference type="NCBI Taxonomy" id="1802704"/>
    <lineage>
        <taxon>Bacteria</taxon>
        <taxon>Candidatus Yanofskyibacteriota</taxon>
    </lineage>
</organism>
<dbReference type="Proteomes" id="UP000177676">
    <property type="component" value="Unassembled WGS sequence"/>
</dbReference>
<feature type="domain" description="S1 motif" evidence="3">
    <location>
        <begin position="280"/>
        <end position="355"/>
    </location>
</feature>
<dbReference type="InterPro" id="IPR012340">
    <property type="entry name" value="NA-bd_OB-fold"/>
</dbReference>
<dbReference type="InterPro" id="IPR003029">
    <property type="entry name" value="S1_domain"/>
</dbReference>